<name>A0A928V9C9_9GAMM</name>
<dbReference type="Pfam" id="PF16036">
    <property type="entry name" value="Chalcone_3"/>
    <property type="match status" value="1"/>
</dbReference>
<evidence type="ECO:0000256" key="4">
    <source>
        <dbReference type="ARBA" id="ARBA00022475"/>
    </source>
</evidence>
<feature type="signal peptide" evidence="10">
    <location>
        <begin position="1"/>
        <end position="24"/>
    </location>
</feature>
<dbReference type="InterPro" id="IPR051045">
    <property type="entry name" value="TonB-dependent_transducer"/>
</dbReference>
<keyword evidence="13" id="KW-1185">Reference proteome</keyword>
<dbReference type="PANTHER" id="PTHR33446">
    <property type="entry name" value="PROTEIN TONB-RELATED"/>
    <property type="match status" value="1"/>
</dbReference>
<dbReference type="RefSeq" id="WP_193910993.1">
    <property type="nucleotide sequence ID" value="NZ_PRDL01000001.1"/>
</dbReference>
<dbReference type="InterPro" id="IPR037682">
    <property type="entry name" value="TonB_C"/>
</dbReference>
<feature type="chain" id="PRO_5037658083" evidence="10">
    <location>
        <begin position="25"/>
        <end position="382"/>
    </location>
</feature>
<keyword evidence="10" id="KW-0732">Signal</keyword>
<dbReference type="Pfam" id="PF03544">
    <property type="entry name" value="TonB_C"/>
    <property type="match status" value="1"/>
</dbReference>
<evidence type="ECO:0000313" key="13">
    <source>
        <dbReference type="Proteomes" id="UP000652567"/>
    </source>
</evidence>
<dbReference type="GO" id="GO:0055085">
    <property type="term" value="P:transmembrane transport"/>
    <property type="evidence" value="ECO:0007669"/>
    <property type="project" value="InterPro"/>
</dbReference>
<comment type="similarity">
    <text evidence="2">Belongs to the TonB family.</text>
</comment>
<protein>
    <submittedName>
        <fullName evidence="12">TonB family protein</fullName>
    </submittedName>
</protein>
<dbReference type="InterPro" id="IPR006260">
    <property type="entry name" value="TonB/TolA_C"/>
</dbReference>
<dbReference type="InterPro" id="IPR016087">
    <property type="entry name" value="Chalcone_isomerase"/>
</dbReference>
<evidence type="ECO:0000256" key="2">
    <source>
        <dbReference type="ARBA" id="ARBA00006555"/>
    </source>
</evidence>
<dbReference type="GO" id="GO:0031992">
    <property type="term" value="F:energy transducer activity"/>
    <property type="evidence" value="ECO:0007669"/>
    <property type="project" value="TreeGrafter"/>
</dbReference>
<keyword evidence="3" id="KW-0813">Transport</keyword>
<evidence type="ECO:0000259" key="11">
    <source>
        <dbReference type="PROSITE" id="PS52015"/>
    </source>
</evidence>
<evidence type="ECO:0000256" key="9">
    <source>
        <dbReference type="ARBA" id="ARBA00023136"/>
    </source>
</evidence>
<comment type="subcellular location">
    <subcellularLocation>
        <location evidence="1">Cell inner membrane</location>
        <topology evidence="1">Single-pass membrane protein</topology>
        <orientation evidence="1">Periplasmic side</orientation>
    </subcellularLocation>
</comment>
<dbReference type="Proteomes" id="UP000652567">
    <property type="component" value="Unassembled WGS sequence"/>
</dbReference>
<dbReference type="NCBIfam" id="TIGR01352">
    <property type="entry name" value="tonB_Cterm"/>
    <property type="match status" value="1"/>
</dbReference>
<dbReference type="GO" id="GO:0015031">
    <property type="term" value="P:protein transport"/>
    <property type="evidence" value="ECO:0007669"/>
    <property type="project" value="UniProtKB-KW"/>
</dbReference>
<reference evidence="12" key="1">
    <citation type="submission" date="2018-07" db="EMBL/GenBank/DDBJ databases">
        <title>Genome assembly of strain Ka43.</title>
        <authorList>
            <person name="Kukolya J."/>
            <person name="Nagy I."/>
            <person name="Horvath B."/>
            <person name="Toth A."/>
        </authorList>
    </citation>
    <scope>NUCLEOTIDE SEQUENCE</scope>
    <source>
        <strain evidence="12">KB43</strain>
    </source>
</reference>
<dbReference type="EMBL" id="PRDL01000001">
    <property type="protein sequence ID" value="MBE8718429.1"/>
    <property type="molecule type" value="Genomic_DNA"/>
</dbReference>
<evidence type="ECO:0000313" key="12">
    <source>
        <dbReference type="EMBL" id="MBE8718429.1"/>
    </source>
</evidence>
<keyword evidence="8" id="KW-1133">Transmembrane helix</keyword>
<sequence>MLLKMPWRTLMCATLVCVGAFAHAAPLLNGISVHQELGNEQFIGALYSETLSDNADTLVSSAVAKRMELKVVAADGLAVRRFSRMWIEGMAINNNSNILTAQADNMVRFDGLFKGRLQKNDHIVVSMTPGEGVSITINDVLLDNIADDQFFQLLLSTWIGRVPLSSTYKADLLKMGDVASNLRNRYDAIRPDPSRNREIAAWHTPEPVSSSSSSSAAAIVARSSAAPLPPARVELPALAAQPTPAVSSQASSAVPPAPPAMAVASAAAVEEEDDDLQPALTTESLLARQFYVSDMLKKIRSSVRYPRRAQERNQEGGVRIAITVDQQGSIRSMSWIEESRYDLLNKEAWEAVQRAAPFPAIPSSMNVQSFEFSAPITFEMRR</sequence>
<dbReference type="AlphaFoldDB" id="A0A928V9C9"/>
<keyword evidence="7" id="KW-0653">Protein transport</keyword>
<evidence type="ECO:0000256" key="7">
    <source>
        <dbReference type="ARBA" id="ARBA00022927"/>
    </source>
</evidence>
<dbReference type="GO" id="GO:0098797">
    <property type="term" value="C:plasma membrane protein complex"/>
    <property type="evidence" value="ECO:0007669"/>
    <property type="project" value="TreeGrafter"/>
</dbReference>
<evidence type="ECO:0000256" key="1">
    <source>
        <dbReference type="ARBA" id="ARBA00004383"/>
    </source>
</evidence>
<keyword evidence="9" id="KW-0472">Membrane</keyword>
<evidence type="ECO:0000256" key="3">
    <source>
        <dbReference type="ARBA" id="ARBA00022448"/>
    </source>
</evidence>
<feature type="domain" description="TonB C-terminal" evidence="11">
    <location>
        <begin position="290"/>
        <end position="382"/>
    </location>
</feature>
<keyword evidence="6" id="KW-0812">Transmembrane</keyword>
<dbReference type="SUPFAM" id="SSF74653">
    <property type="entry name" value="TolA/TonB C-terminal domain"/>
    <property type="match status" value="1"/>
</dbReference>
<evidence type="ECO:0000256" key="10">
    <source>
        <dbReference type="SAM" id="SignalP"/>
    </source>
</evidence>
<keyword evidence="4" id="KW-1003">Cell membrane</keyword>
<comment type="caution">
    <text evidence="12">The sequence shown here is derived from an EMBL/GenBank/DDBJ whole genome shotgun (WGS) entry which is preliminary data.</text>
</comment>
<dbReference type="PANTHER" id="PTHR33446:SF2">
    <property type="entry name" value="PROTEIN TONB"/>
    <property type="match status" value="1"/>
</dbReference>
<keyword evidence="5" id="KW-0997">Cell inner membrane</keyword>
<organism evidence="12 13">
    <name type="scientific">Cellvibrio polysaccharolyticus</name>
    <dbReference type="NCBI Taxonomy" id="2082724"/>
    <lineage>
        <taxon>Bacteria</taxon>
        <taxon>Pseudomonadati</taxon>
        <taxon>Pseudomonadota</taxon>
        <taxon>Gammaproteobacteria</taxon>
        <taxon>Cellvibrionales</taxon>
        <taxon>Cellvibrionaceae</taxon>
        <taxon>Cellvibrio</taxon>
    </lineage>
</organism>
<dbReference type="Gene3D" id="3.30.1150.10">
    <property type="match status" value="1"/>
</dbReference>
<accession>A0A928V9C9</accession>
<evidence type="ECO:0000256" key="8">
    <source>
        <dbReference type="ARBA" id="ARBA00022989"/>
    </source>
</evidence>
<proteinExistence type="inferred from homology"/>
<evidence type="ECO:0000256" key="6">
    <source>
        <dbReference type="ARBA" id="ARBA00022692"/>
    </source>
</evidence>
<dbReference type="PROSITE" id="PS52015">
    <property type="entry name" value="TONB_CTD"/>
    <property type="match status" value="1"/>
</dbReference>
<gene>
    <name evidence="12" type="ORF">C4F51_14635</name>
</gene>
<evidence type="ECO:0000256" key="5">
    <source>
        <dbReference type="ARBA" id="ARBA00022519"/>
    </source>
</evidence>